<organism evidence="2 3">
    <name type="scientific">Durio zibethinus</name>
    <name type="common">Durian</name>
    <dbReference type="NCBI Taxonomy" id="66656"/>
    <lineage>
        <taxon>Eukaryota</taxon>
        <taxon>Viridiplantae</taxon>
        <taxon>Streptophyta</taxon>
        <taxon>Embryophyta</taxon>
        <taxon>Tracheophyta</taxon>
        <taxon>Spermatophyta</taxon>
        <taxon>Magnoliopsida</taxon>
        <taxon>eudicotyledons</taxon>
        <taxon>Gunneridae</taxon>
        <taxon>Pentapetalae</taxon>
        <taxon>rosids</taxon>
        <taxon>malvids</taxon>
        <taxon>Malvales</taxon>
        <taxon>Malvaceae</taxon>
        <taxon>Helicteroideae</taxon>
        <taxon>Durio</taxon>
    </lineage>
</organism>
<evidence type="ECO:0000313" key="3">
    <source>
        <dbReference type="RefSeq" id="XP_022753966.1"/>
    </source>
</evidence>
<dbReference type="GeneID" id="111302302"/>
<feature type="compositionally biased region" description="Low complexity" evidence="1">
    <location>
        <begin position="247"/>
        <end position="258"/>
    </location>
</feature>
<sequence>MAFKNQKDHWAFLEEIEAPMWVDLTIEAKLNGQAIDDEWFQTSHLFHQSSSRELKSAFFLSGEDGIGASSSTFPQSVSRSRGKDYRSKKWKGNFHDVSLNKIQTMKVLNGKSSGLESGSSEGIKPKLSFIGLKGTSSSKTSSVSEITENVKGKNVKPVFLCEDAQRSSSPVADKSGETNSRSTVSTESIQQQQQQKFFEVSSRGFGQTSELLSSVRISLRKSCITRPASRVEIKADRRESRDHKSSSSKSSVGSSSYSGYDVKRSTIALIKRKEQTTDSRKISNMCNASNVRGKERNCNTGTEGLVTVAKPTWQEVAKSKLPHKVNEQKSLAGTTKAREKVGFGKINKVTGAGKENNIGEISLSQKCNGKGNAAGGMVVGRKGTSQTTSQKGVRTGPVVPKGRVGNQREGKTSTNSTRKLYFR</sequence>
<gene>
    <name evidence="3" type="primary">LOC111302302</name>
</gene>
<feature type="region of interest" description="Disordered" evidence="1">
    <location>
        <begin position="165"/>
        <end position="190"/>
    </location>
</feature>
<feature type="compositionally biased region" description="Polar residues" evidence="1">
    <location>
        <begin position="412"/>
        <end position="423"/>
    </location>
</feature>
<feature type="compositionally biased region" description="Basic and acidic residues" evidence="1">
    <location>
        <begin position="232"/>
        <end position="245"/>
    </location>
</feature>
<dbReference type="OrthoDB" id="1923324at2759"/>
<name>A0A6P5ZNP9_DURZI</name>
<reference evidence="3" key="1">
    <citation type="submission" date="2025-08" db="UniProtKB">
        <authorList>
            <consortium name="RefSeq"/>
        </authorList>
    </citation>
    <scope>IDENTIFICATION</scope>
    <source>
        <tissue evidence="3">Fruit stalk</tissue>
    </source>
</reference>
<keyword evidence="2" id="KW-1185">Reference proteome</keyword>
<dbReference type="KEGG" id="dzi:111302302"/>
<protein>
    <submittedName>
        <fullName evidence="3">Uncharacterized protein LOC111302302</fullName>
    </submittedName>
</protein>
<evidence type="ECO:0000313" key="2">
    <source>
        <dbReference type="Proteomes" id="UP000515121"/>
    </source>
</evidence>
<feature type="region of interest" description="Disordered" evidence="1">
    <location>
        <begin position="374"/>
        <end position="423"/>
    </location>
</feature>
<feature type="region of interest" description="Disordered" evidence="1">
    <location>
        <begin position="232"/>
        <end position="258"/>
    </location>
</feature>
<evidence type="ECO:0000256" key="1">
    <source>
        <dbReference type="SAM" id="MobiDB-lite"/>
    </source>
</evidence>
<feature type="compositionally biased region" description="Polar residues" evidence="1">
    <location>
        <begin position="383"/>
        <end position="392"/>
    </location>
</feature>
<proteinExistence type="predicted"/>
<accession>A0A6P5ZNP9</accession>
<dbReference type="Proteomes" id="UP000515121">
    <property type="component" value="Unplaced"/>
</dbReference>
<feature type="compositionally biased region" description="Polar residues" evidence="1">
    <location>
        <begin position="177"/>
        <end position="189"/>
    </location>
</feature>
<dbReference type="RefSeq" id="XP_022753966.1">
    <property type="nucleotide sequence ID" value="XM_022898231.1"/>
</dbReference>
<dbReference type="AlphaFoldDB" id="A0A6P5ZNP9"/>